<accession>A0A9C7QJP9</accession>
<organism evidence="1 2">
    <name type="scientific">Citrobacter amalonaticus</name>
    <dbReference type="NCBI Taxonomy" id="35703"/>
    <lineage>
        <taxon>Bacteria</taxon>
        <taxon>Pseudomonadati</taxon>
        <taxon>Pseudomonadota</taxon>
        <taxon>Gammaproteobacteria</taxon>
        <taxon>Enterobacterales</taxon>
        <taxon>Enterobacteriaceae</taxon>
        <taxon>Citrobacter</taxon>
    </lineage>
</organism>
<sequence>MNEVQNRRVLALLDMLFYALGNKTECDICHKFFLLVLALGNNLTTHYGTRTSSELSAISYDDANALITELLLFIYDVDVDNHSAYTDHFDEIKRLMSPAIADQE</sequence>
<protein>
    <submittedName>
        <fullName evidence="1">Uncharacterized protein</fullName>
    </submittedName>
</protein>
<reference evidence="1" key="1">
    <citation type="journal article" date="2018" name="Genome Biol.">
        <title>SKESA: strategic k-mer extension for scrupulous assemblies.</title>
        <authorList>
            <person name="Souvorov A."/>
            <person name="Agarwala R."/>
            <person name="Lipman D.J."/>
        </authorList>
    </citation>
    <scope>NUCLEOTIDE SEQUENCE</scope>
    <source>
        <strain evidence="1">CAV1698</strain>
    </source>
</reference>
<name>A0A9C7QJP9_CITAM</name>
<dbReference type="Proteomes" id="UP000862426">
    <property type="component" value="Unassembled WGS sequence"/>
</dbReference>
<comment type="caution">
    <text evidence="1">The sequence shown here is derived from an EMBL/GenBank/DDBJ whole genome shotgun (WGS) entry which is preliminary data.</text>
</comment>
<dbReference type="AlphaFoldDB" id="A0A9C7QJP9"/>
<evidence type="ECO:0000313" key="1">
    <source>
        <dbReference type="EMBL" id="HCD1255284.1"/>
    </source>
</evidence>
<proteinExistence type="predicted"/>
<evidence type="ECO:0000313" key="2">
    <source>
        <dbReference type="Proteomes" id="UP000862426"/>
    </source>
</evidence>
<reference evidence="1" key="2">
    <citation type="submission" date="2022-05" db="EMBL/GenBank/DDBJ databases">
        <authorList>
            <consortium name="NCBI Pathogen Detection Project"/>
        </authorList>
    </citation>
    <scope>NUCLEOTIDE SEQUENCE</scope>
    <source>
        <strain evidence="1">CAV1698</strain>
    </source>
</reference>
<dbReference type="EMBL" id="DACYAJ020000009">
    <property type="protein sequence ID" value="HCD1255284.1"/>
    <property type="molecule type" value="Genomic_DNA"/>
</dbReference>
<gene>
    <name evidence="1" type="ORF">JD854_RS09435</name>
</gene>